<organism evidence="1 2">
    <name type="scientific">Vibrio neptunius</name>
    <dbReference type="NCBI Taxonomy" id="170651"/>
    <lineage>
        <taxon>Bacteria</taxon>
        <taxon>Pseudomonadati</taxon>
        <taxon>Pseudomonadota</taxon>
        <taxon>Gammaproteobacteria</taxon>
        <taxon>Vibrionales</taxon>
        <taxon>Vibrionaceae</taxon>
        <taxon>Vibrio</taxon>
    </lineage>
</organism>
<comment type="caution">
    <text evidence="1">The sequence shown here is derived from an EMBL/GenBank/DDBJ whole genome shotgun (WGS) entry which is preliminary data.</text>
</comment>
<dbReference type="EMBL" id="JAFHLB010000028">
    <property type="protein sequence ID" value="MBN3579672.1"/>
    <property type="molecule type" value="Genomic_DNA"/>
</dbReference>
<name>A0ABS3A7N7_9VIBR</name>
<dbReference type="Proteomes" id="UP000779070">
    <property type="component" value="Unassembled WGS sequence"/>
</dbReference>
<gene>
    <name evidence="1" type="ORF">JYA62_18600</name>
</gene>
<evidence type="ECO:0000313" key="1">
    <source>
        <dbReference type="EMBL" id="MBN3579672.1"/>
    </source>
</evidence>
<protein>
    <submittedName>
        <fullName evidence="1">Uncharacterized protein</fullName>
    </submittedName>
</protein>
<proteinExistence type="predicted"/>
<accession>A0ABS3A7N7</accession>
<reference evidence="1 2" key="1">
    <citation type="submission" date="2021-02" db="EMBL/GenBank/DDBJ databases">
        <title>Draft Genome Sequences of 5 Vibrio neptunius Strains Isolated From of Bivalve Hatcheries.</title>
        <authorList>
            <person name="Galvis F."/>
            <person name="Barja J.L."/>
            <person name="Lemos M.L."/>
            <person name="Balado M."/>
        </authorList>
    </citation>
    <scope>NUCLEOTIDE SEQUENCE [LARGE SCALE GENOMIC DNA]</scope>
    <source>
        <strain evidence="1 2">PP-145.98</strain>
    </source>
</reference>
<dbReference type="RefSeq" id="WP_206371564.1">
    <property type="nucleotide sequence ID" value="NZ_CAWPTG010000050.1"/>
</dbReference>
<evidence type="ECO:0000313" key="2">
    <source>
        <dbReference type="Proteomes" id="UP000779070"/>
    </source>
</evidence>
<keyword evidence="2" id="KW-1185">Reference proteome</keyword>
<sequence length="398" mass="45019">MEIGGYDEYRYEQLKSVGVGNLAKRLKYLKINEAAEKECMDALLQMAMNITQASYRQHCRNNSPTEWINMLRGFVNQFKVAQSMRHTWSLPQSIRSKVNQHEAQALVRQMEMVTALSFYTFNSSSLNTGMTGYTTKGKRLDDSAVNVWNSYKEWRQNSTSHVDVPVYRQITVPNPQNSAWWKYANDIVNGRNPKGPAGTIKSSRYLSCSFHKGFIEGACFPVYKNTEGILNFIIRRAQGVNISAFSGYNSTNLASRLDNTAVRTFNITDTSVKTVSDYEKKYVNEVIEQSKTLIFEYRRINKMKQGYENLAKLMGLKSNESAIAVQAEFLLPPSAQLSVDRIVKKPAYPGAANVPVLEVHCTYVRSTEKSNGLPQVLAPSDQSMFLGPINLYPAHQVH</sequence>